<dbReference type="Pfam" id="PF13463">
    <property type="entry name" value="HTH_27"/>
    <property type="match status" value="1"/>
</dbReference>
<dbReference type="EMBL" id="JAHKRT010000007">
    <property type="protein sequence ID" value="MBU3078974.1"/>
    <property type="molecule type" value="Genomic_DNA"/>
</dbReference>
<keyword evidence="3" id="KW-1185">Reference proteome</keyword>
<feature type="domain" description="HTH marR-type" evidence="1">
    <location>
        <begin position="211"/>
        <end position="306"/>
    </location>
</feature>
<gene>
    <name evidence="2" type="ORF">KOF26_14010</name>
</gene>
<protein>
    <submittedName>
        <fullName evidence="2">Winged helix DNA-binding protein</fullName>
    </submittedName>
</protein>
<dbReference type="SMART" id="SM00347">
    <property type="entry name" value="HTH_MARR"/>
    <property type="match status" value="1"/>
</dbReference>
<name>A0ABS6BL02_9SPHN</name>
<evidence type="ECO:0000313" key="3">
    <source>
        <dbReference type="Proteomes" id="UP000776276"/>
    </source>
</evidence>
<organism evidence="2 3">
    <name type="scientific">Sphingomonas quercus</name>
    <dbReference type="NCBI Taxonomy" id="2842451"/>
    <lineage>
        <taxon>Bacteria</taxon>
        <taxon>Pseudomonadati</taxon>
        <taxon>Pseudomonadota</taxon>
        <taxon>Alphaproteobacteria</taxon>
        <taxon>Sphingomonadales</taxon>
        <taxon>Sphingomonadaceae</taxon>
        <taxon>Sphingomonas</taxon>
    </lineage>
</organism>
<keyword evidence="2" id="KW-0238">DNA-binding</keyword>
<reference evidence="2 3" key="1">
    <citation type="submission" date="2021-06" db="EMBL/GenBank/DDBJ databases">
        <title>Sphingomonas sp. XMGL2, whole genome shotgun sequencing project.</title>
        <authorList>
            <person name="Zhao G."/>
            <person name="Shen L."/>
        </authorList>
    </citation>
    <scope>NUCLEOTIDE SEQUENCE [LARGE SCALE GENOMIC DNA]</scope>
    <source>
        <strain evidence="2 3">XMGL2</strain>
    </source>
</reference>
<dbReference type="Proteomes" id="UP000776276">
    <property type="component" value="Unassembled WGS sequence"/>
</dbReference>
<dbReference type="InterPro" id="IPR000835">
    <property type="entry name" value="HTH_MarR-typ"/>
</dbReference>
<dbReference type="GO" id="GO:0003677">
    <property type="term" value="F:DNA binding"/>
    <property type="evidence" value="ECO:0007669"/>
    <property type="project" value="UniProtKB-KW"/>
</dbReference>
<evidence type="ECO:0000259" key="1">
    <source>
        <dbReference type="SMART" id="SM00347"/>
    </source>
</evidence>
<proteinExistence type="predicted"/>
<comment type="caution">
    <text evidence="2">The sequence shown here is derived from an EMBL/GenBank/DDBJ whole genome shotgun (WGS) entry which is preliminary data.</text>
</comment>
<accession>A0ABS6BL02</accession>
<dbReference type="RefSeq" id="WP_216326192.1">
    <property type="nucleotide sequence ID" value="NZ_JAHKRT010000007.1"/>
</dbReference>
<sequence>MLAVGNLNDVDYDEAPTVLILGDDRSSATADAARAVGTRVVDCVSLDMAEARLDQQVDVDTVILILRNDEGALADRLLDRIDLAAREGRYRGVVIVPASLIDVAAARLNHGDVTLLADPEPIESAAAIAIACARNSGRQRLHDRGNDGGTLRLVELTQEVGRLAKQLAALTTHQDNPPAQEATTTLDVAAGEDVDATTIRAFIRARRVRDQFFRGDFFADPAWDILLDLAAARKEGRGVSVSSLCIAAAVPPTTALRWIKSLGDEGLLVRRADPTDGRRVFIALTERAAAGVDACLATIIRTLKTI</sequence>
<evidence type="ECO:0000313" key="2">
    <source>
        <dbReference type="EMBL" id="MBU3078974.1"/>
    </source>
</evidence>